<dbReference type="PANTHER" id="PTHR10537">
    <property type="entry name" value="DNA PRIMASE LARGE SUBUNIT"/>
    <property type="match status" value="1"/>
</dbReference>
<evidence type="ECO:0000256" key="4">
    <source>
        <dbReference type="ARBA" id="ARBA00022705"/>
    </source>
</evidence>
<reference evidence="10" key="1">
    <citation type="submission" date="2022-07" db="EMBL/GenBank/DDBJ databases">
        <title>Phylogenomic reconstructions and comparative analyses of Kickxellomycotina fungi.</title>
        <authorList>
            <person name="Reynolds N.K."/>
            <person name="Stajich J.E."/>
            <person name="Barry K."/>
            <person name="Grigoriev I.V."/>
            <person name="Crous P."/>
            <person name="Smith M.E."/>
        </authorList>
    </citation>
    <scope>NUCLEOTIDE SEQUENCE</scope>
    <source>
        <strain evidence="10">RSA 1196</strain>
    </source>
</reference>
<dbReference type="EMBL" id="JANBPY010004427">
    <property type="protein sequence ID" value="KAJ1948123.1"/>
    <property type="molecule type" value="Genomic_DNA"/>
</dbReference>
<feature type="non-terminal residue" evidence="10">
    <location>
        <position position="1"/>
    </location>
</feature>
<dbReference type="PANTHER" id="PTHR10537:SF3">
    <property type="entry name" value="DNA PRIMASE LARGE SUBUNIT"/>
    <property type="match status" value="1"/>
</dbReference>
<feature type="domain" description="DNA primase large subunit C-terminal" evidence="9">
    <location>
        <begin position="1"/>
        <end position="83"/>
    </location>
</feature>
<comment type="cofactor">
    <cofactor evidence="1">
        <name>[4Fe-4S] cluster</name>
        <dbReference type="ChEBI" id="CHEBI:49883"/>
    </cofactor>
</comment>
<accession>A0A9W8DY19</accession>
<organism evidence="10 11">
    <name type="scientific">Dispira parvispora</name>
    <dbReference type="NCBI Taxonomy" id="1520584"/>
    <lineage>
        <taxon>Eukaryota</taxon>
        <taxon>Fungi</taxon>
        <taxon>Fungi incertae sedis</taxon>
        <taxon>Zoopagomycota</taxon>
        <taxon>Kickxellomycotina</taxon>
        <taxon>Dimargaritomycetes</taxon>
        <taxon>Dimargaritales</taxon>
        <taxon>Dimargaritaceae</taxon>
        <taxon>Dispira</taxon>
    </lineage>
</organism>
<sequence length="93" mass="9954">LQNALHQQGLSEMDVRDIADLAQKGHCQLACTRQFEVTHKVGFSGMAHGTGGHVTNPNAQANTGGDSGQDLPNDRIIHPNQYYDQSVAAIGTK</sequence>
<dbReference type="GO" id="GO:0005658">
    <property type="term" value="C:alpha DNA polymerase:primase complex"/>
    <property type="evidence" value="ECO:0007669"/>
    <property type="project" value="TreeGrafter"/>
</dbReference>
<keyword evidence="3" id="KW-0639">Primosome</keyword>
<evidence type="ECO:0000256" key="7">
    <source>
        <dbReference type="ARBA" id="ARBA00023014"/>
    </source>
</evidence>
<evidence type="ECO:0000256" key="1">
    <source>
        <dbReference type="ARBA" id="ARBA00001966"/>
    </source>
</evidence>
<keyword evidence="11" id="KW-1185">Reference proteome</keyword>
<evidence type="ECO:0000259" key="9">
    <source>
        <dbReference type="Pfam" id="PF04104"/>
    </source>
</evidence>
<dbReference type="InterPro" id="IPR007238">
    <property type="entry name" value="DNA_primase_lsu_euk/arc"/>
</dbReference>
<dbReference type="Proteomes" id="UP001150925">
    <property type="component" value="Unassembled WGS sequence"/>
</dbReference>
<protein>
    <recommendedName>
        <fullName evidence="9">DNA primase large subunit C-terminal domain-containing protein</fullName>
    </recommendedName>
</protein>
<dbReference type="InterPro" id="IPR058560">
    <property type="entry name" value="DNA_primase_C"/>
</dbReference>
<evidence type="ECO:0000313" key="10">
    <source>
        <dbReference type="EMBL" id="KAJ1948123.1"/>
    </source>
</evidence>
<keyword evidence="6" id="KW-0408">Iron</keyword>
<comment type="caution">
    <text evidence="10">The sequence shown here is derived from an EMBL/GenBank/DDBJ whole genome shotgun (WGS) entry which is preliminary data.</text>
</comment>
<gene>
    <name evidence="10" type="ORF">IWQ62_006940</name>
</gene>
<keyword evidence="4" id="KW-0235">DNA replication</keyword>
<proteinExistence type="predicted"/>
<dbReference type="GO" id="GO:0006269">
    <property type="term" value="P:DNA replication, synthesis of primer"/>
    <property type="evidence" value="ECO:0007669"/>
    <property type="project" value="UniProtKB-KW"/>
</dbReference>
<evidence type="ECO:0000256" key="3">
    <source>
        <dbReference type="ARBA" id="ARBA00022515"/>
    </source>
</evidence>
<dbReference type="OrthoDB" id="421393at2759"/>
<dbReference type="AlphaFoldDB" id="A0A9W8DY19"/>
<keyword evidence="7" id="KW-0411">Iron-sulfur</keyword>
<evidence type="ECO:0000256" key="5">
    <source>
        <dbReference type="ARBA" id="ARBA00022723"/>
    </source>
</evidence>
<keyword evidence="2" id="KW-0004">4Fe-4S</keyword>
<evidence type="ECO:0000256" key="6">
    <source>
        <dbReference type="ARBA" id="ARBA00023004"/>
    </source>
</evidence>
<evidence type="ECO:0000313" key="11">
    <source>
        <dbReference type="Proteomes" id="UP001150925"/>
    </source>
</evidence>
<feature type="region of interest" description="Disordered" evidence="8">
    <location>
        <begin position="48"/>
        <end position="93"/>
    </location>
</feature>
<evidence type="ECO:0000256" key="2">
    <source>
        <dbReference type="ARBA" id="ARBA00022485"/>
    </source>
</evidence>
<feature type="compositionally biased region" description="Polar residues" evidence="8">
    <location>
        <begin position="53"/>
        <end position="64"/>
    </location>
</feature>
<evidence type="ECO:0000256" key="8">
    <source>
        <dbReference type="SAM" id="MobiDB-lite"/>
    </source>
</evidence>
<dbReference type="GO" id="GO:0046872">
    <property type="term" value="F:metal ion binding"/>
    <property type="evidence" value="ECO:0007669"/>
    <property type="project" value="UniProtKB-KW"/>
</dbReference>
<dbReference type="GO" id="GO:0006270">
    <property type="term" value="P:DNA replication initiation"/>
    <property type="evidence" value="ECO:0007669"/>
    <property type="project" value="TreeGrafter"/>
</dbReference>
<dbReference type="Pfam" id="PF04104">
    <property type="entry name" value="DNA_primase_lrg"/>
    <property type="match status" value="1"/>
</dbReference>
<dbReference type="GO" id="GO:0051539">
    <property type="term" value="F:4 iron, 4 sulfur cluster binding"/>
    <property type="evidence" value="ECO:0007669"/>
    <property type="project" value="UniProtKB-KW"/>
</dbReference>
<keyword evidence="5" id="KW-0479">Metal-binding</keyword>
<name>A0A9W8DY19_9FUNG</name>